<dbReference type="EMBL" id="CM018219">
    <property type="protein sequence ID" value="KAB2032413.1"/>
    <property type="molecule type" value="Genomic_DNA"/>
</dbReference>
<protein>
    <submittedName>
        <fullName evidence="1">Uncharacterized protein</fullName>
    </submittedName>
</protein>
<reference evidence="2" key="1">
    <citation type="journal article" date="2020" name="Nat. Genet.">
        <title>Genomic diversifications of five Gossypium allopolyploid species and their impact on cotton improvement.</title>
        <authorList>
            <person name="Chen Z.J."/>
            <person name="Sreedasyam A."/>
            <person name="Ando A."/>
            <person name="Song Q."/>
            <person name="De Santiago L.M."/>
            <person name="Hulse-Kemp A.M."/>
            <person name="Ding M."/>
            <person name="Ye W."/>
            <person name="Kirkbride R.C."/>
            <person name="Jenkins J."/>
            <person name="Plott C."/>
            <person name="Lovell J."/>
            <person name="Lin Y.M."/>
            <person name="Vaughn R."/>
            <person name="Liu B."/>
            <person name="Simpson S."/>
            <person name="Scheffler B.E."/>
            <person name="Wen L."/>
            <person name="Saski C.A."/>
            <person name="Grover C.E."/>
            <person name="Hu G."/>
            <person name="Conover J.L."/>
            <person name="Carlson J.W."/>
            <person name="Shu S."/>
            <person name="Boston L.B."/>
            <person name="Williams M."/>
            <person name="Peterson D.G."/>
            <person name="McGee K."/>
            <person name="Jones D.C."/>
            <person name="Wendel J.F."/>
            <person name="Stelly D.M."/>
            <person name="Grimwood J."/>
            <person name="Schmutz J."/>
        </authorList>
    </citation>
    <scope>NUCLEOTIDE SEQUENCE [LARGE SCALE GENOMIC DNA]</scope>
    <source>
        <strain evidence="2">cv. 3-79</strain>
    </source>
</reference>
<proteinExistence type="predicted"/>
<gene>
    <name evidence="1" type="ORF">ES319_D05G371400v1</name>
</gene>
<dbReference type="AlphaFoldDB" id="A0A5J5RMI8"/>
<name>A0A5J5RMI8_GOSBA</name>
<sequence>MSTEKLRRAALPPVQENIDKLEKAINEDIIFVHLKSSVDPSALRDKVIFANWQRNRRKPEELNAGKKVNSRKILMQFEQDQKEKYEKAIAALTEMEKRAVMAESMEEATLHYHSGQNKAKPSLSPRCVVDFPLSNLLCLGEKHFIMDDKTKPGQLVQLVLQRTW</sequence>
<dbReference type="Proteomes" id="UP000327439">
    <property type="component" value="Chromosome D05"/>
</dbReference>
<dbReference type="OrthoDB" id="1743672at2759"/>
<evidence type="ECO:0000313" key="1">
    <source>
        <dbReference type="EMBL" id="KAB2032413.1"/>
    </source>
</evidence>
<evidence type="ECO:0000313" key="2">
    <source>
        <dbReference type="Proteomes" id="UP000327439"/>
    </source>
</evidence>
<keyword evidence="2" id="KW-1185">Reference proteome</keyword>
<organism evidence="1 2">
    <name type="scientific">Gossypium barbadense</name>
    <name type="common">Sea Island cotton</name>
    <name type="synonym">Hibiscus barbadensis</name>
    <dbReference type="NCBI Taxonomy" id="3634"/>
    <lineage>
        <taxon>Eukaryota</taxon>
        <taxon>Viridiplantae</taxon>
        <taxon>Streptophyta</taxon>
        <taxon>Embryophyta</taxon>
        <taxon>Tracheophyta</taxon>
        <taxon>Spermatophyta</taxon>
        <taxon>Magnoliopsida</taxon>
        <taxon>eudicotyledons</taxon>
        <taxon>Gunneridae</taxon>
        <taxon>Pentapetalae</taxon>
        <taxon>rosids</taxon>
        <taxon>malvids</taxon>
        <taxon>Malvales</taxon>
        <taxon>Malvaceae</taxon>
        <taxon>Malvoideae</taxon>
        <taxon>Gossypium</taxon>
    </lineage>
</organism>
<accession>A0A5J5RMI8</accession>